<keyword evidence="2 5" id="KW-0560">Oxidoreductase</keyword>
<dbReference type="Proteomes" id="UP000632498">
    <property type="component" value="Unassembled WGS sequence"/>
</dbReference>
<comment type="catalytic activity">
    <reaction evidence="5">
        <text>a (3R)-hydroxyacyl-[ACP] + NADP(+) = a 3-oxoacyl-[ACP] + NADPH + H(+)</text>
        <dbReference type="Rhea" id="RHEA:17397"/>
        <dbReference type="Rhea" id="RHEA-COMP:9916"/>
        <dbReference type="Rhea" id="RHEA-COMP:9945"/>
        <dbReference type="ChEBI" id="CHEBI:15378"/>
        <dbReference type="ChEBI" id="CHEBI:57783"/>
        <dbReference type="ChEBI" id="CHEBI:58349"/>
        <dbReference type="ChEBI" id="CHEBI:78776"/>
        <dbReference type="ChEBI" id="CHEBI:78827"/>
        <dbReference type="EC" id="1.1.1.100"/>
    </reaction>
</comment>
<dbReference type="FunFam" id="3.40.50.720:FF:000173">
    <property type="entry name" value="3-oxoacyl-[acyl-carrier protein] reductase"/>
    <property type="match status" value="1"/>
</dbReference>
<feature type="binding site" evidence="4">
    <location>
        <position position="38"/>
    </location>
    <ligand>
        <name>NADP(+)</name>
        <dbReference type="ChEBI" id="CHEBI:58349"/>
    </ligand>
</feature>
<comment type="similarity">
    <text evidence="1 5">Belongs to the short-chain dehydrogenases/reductases (SDR) family.</text>
</comment>
<comment type="function">
    <text evidence="5">Catalyzes the NADPH-dependent reduction of beta-ketoacyl-ACP substrates to beta-hydroxyacyl-ACP products, the first reductive step in the elongation cycle of fatty acid biosynthesis.</text>
</comment>
<feature type="binding site" evidence="4">
    <location>
        <position position="88"/>
    </location>
    <ligand>
        <name>NADP(+)</name>
        <dbReference type="ChEBI" id="CHEBI:58349"/>
    </ligand>
</feature>
<dbReference type="GO" id="GO:0051287">
    <property type="term" value="F:NAD binding"/>
    <property type="evidence" value="ECO:0007669"/>
    <property type="project" value="UniProtKB-UniRule"/>
</dbReference>
<comment type="caution">
    <text evidence="7">The sequence shown here is derived from an EMBL/GenBank/DDBJ whole genome shotgun (WGS) entry which is preliminary data.</text>
</comment>
<keyword evidence="8" id="KW-1185">Reference proteome</keyword>
<keyword evidence="5" id="KW-0275">Fatty acid biosynthesis</keyword>
<dbReference type="PRINTS" id="PR00081">
    <property type="entry name" value="GDHRDH"/>
</dbReference>
<evidence type="ECO:0000256" key="1">
    <source>
        <dbReference type="ARBA" id="ARBA00006484"/>
    </source>
</evidence>
<evidence type="ECO:0000313" key="8">
    <source>
        <dbReference type="Proteomes" id="UP000632498"/>
    </source>
</evidence>
<organism evidence="7 8">
    <name type="scientific">Terasakiella brassicae</name>
    <dbReference type="NCBI Taxonomy" id="1634917"/>
    <lineage>
        <taxon>Bacteria</taxon>
        <taxon>Pseudomonadati</taxon>
        <taxon>Pseudomonadota</taxon>
        <taxon>Alphaproteobacteria</taxon>
        <taxon>Rhodospirillales</taxon>
        <taxon>Terasakiellaceae</taxon>
        <taxon>Terasakiella</taxon>
    </lineage>
</organism>
<dbReference type="GO" id="GO:0006633">
    <property type="term" value="P:fatty acid biosynthetic process"/>
    <property type="evidence" value="ECO:0007669"/>
    <property type="project" value="UniProtKB-KW"/>
</dbReference>
<dbReference type="Gene3D" id="3.40.50.720">
    <property type="entry name" value="NAD(P)-binding Rossmann-like Domain"/>
    <property type="match status" value="1"/>
</dbReference>
<dbReference type="NCBIfam" id="NF009466">
    <property type="entry name" value="PRK12826.1-2"/>
    <property type="match status" value="1"/>
</dbReference>
<evidence type="ECO:0000256" key="4">
    <source>
        <dbReference type="PIRSR" id="PIRSR611284-2"/>
    </source>
</evidence>
<comment type="subunit">
    <text evidence="5">Homotetramer.</text>
</comment>
<keyword evidence="5" id="KW-0443">Lipid metabolism</keyword>
<dbReference type="EMBL" id="BMHV01000005">
    <property type="protein sequence ID" value="GGF57785.1"/>
    <property type="molecule type" value="Genomic_DNA"/>
</dbReference>
<reference evidence="7" key="1">
    <citation type="journal article" date="2014" name="Int. J. Syst. Evol. Microbiol.">
        <title>Complete genome sequence of Corynebacterium casei LMG S-19264T (=DSM 44701T), isolated from a smear-ripened cheese.</title>
        <authorList>
            <consortium name="US DOE Joint Genome Institute (JGI-PGF)"/>
            <person name="Walter F."/>
            <person name="Albersmeier A."/>
            <person name="Kalinowski J."/>
            <person name="Ruckert C."/>
        </authorList>
    </citation>
    <scope>NUCLEOTIDE SEQUENCE</scope>
    <source>
        <strain evidence="7">CGMCC 1.15254</strain>
    </source>
</reference>
<dbReference type="InterPro" id="IPR057326">
    <property type="entry name" value="KR_dom"/>
</dbReference>
<dbReference type="GO" id="GO:0004316">
    <property type="term" value="F:3-oxoacyl-[acyl-carrier-protein] reductase (NADPH) activity"/>
    <property type="evidence" value="ECO:0007669"/>
    <property type="project" value="UniProtKB-UniRule"/>
</dbReference>
<feature type="active site" description="Proton acceptor" evidence="3">
    <location>
        <position position="153"/>
    </location>
</feature>
<dbReference type="CDD" id="cd05333">
    <property type="entry name" value="BKR_SDR_c"/>
    <property type="match status" value="1"/>
</dbReference>
<evidence type="ECO:0000313" key="7">
    <source>
        <dbReference type="EMBL" id="GGF57785.1"/>
    </source>
</evidence>
<dbReference type="AlphaFoldDB" id="A0A917FAK2"/>
<feature type="binding site" evidence="4">
    <location>
        <position position="186"/>
    </location>
    <ligand>
        <name>NADP(+)</name>
        <dbReference type="ChEBI" id="CHEBI:58349"/>
    </ligand>
</feature>
<dbReference type="InterPro" id="IPR036291">
    <property type="entry name" value="NAD(P)-bd_dom_sf"/>
</dbReference>
<dbReference type="NCBIfam" id="NF005559">
    <property type="entry name" value="PRK07231.1"/>
    <property type="match status" value="1"/>
</dbReference>
<proteinExistence type="inferred from homology"/>
<dbReference type="SMART" id="SM00822">
    <property type="entry name" value="PKS_KR"/>
    <property type="match status" value="1"/>
</dbReference>
<keyword evidence="5" id="KW-0276">Fatty acid metabolism</keyword>
<evidence type="ECO:0000259" key="6">
    <source>
        <dbReference type="SMART" id="SM00822"/>
    </source>
</evidence>
<dbReference type="PANTHER" id="PTHR42879">
    <property type="entry name" value="3-OXOACYL-(ACYL-CARRIER-PROTEIN) REDUCTASE"/>
    <property type="match status" value="1"/>
</dbReference>
<feature type="domain" description="Ketoreductase" evidence="6">
    <location>
        <begin position="7"/>
        <end position="189"/>
    </location>
</feature>
<dbReference type="NCBIfam" id="TIGR01830">
    <property type="entry name" value="3oxo_ACP_reduc"/>
    <property type="match status" value="1"/>
</dbReference>
<dbReference type="InterPro" id="IPR002347">
    <property type="entry name" value="SDR_fam"/>
</dbReference>
<dbReference type="PANTHER" id="PTHR42879:SF2">
    <property type="entry name" value="3-OXOACYL-[ACYL-CARRIER-PROTEIN] REDUCTASE FABG"/>
    <property type="match status" value="1"/>
</dbReference>
<dbReference type="SUPFAM" id="SSF51735">
    <property type="entry name" value="NAD(P)-binding Rossmann-fold domains"/>
    <property type="match status" value="1"/>
</dbReference>
<dbReference type="RefSeq" id="WP_188662135.1">
    <property type="nucleotide sequence ID" value="NZ_BMHV01000005.1"/>
</dbReference>
<dbReference type="InterPro" id="IPR011284">
    <property type="entry name" value="3oxo_ACP_reduc"/>
</dbReference>
<dbReference type="Pfam" id="PF13561">
    <property type="entry name" value="adh_short_C2"/>
    <property type="match status" value="1"/>
</dbReference>
<evidence type="ECO:0000256" key="5">
    <source>
        <dbReference type="RuleBase" id="RU366074"/>
    </source>
</evidence>
<feature type="binding site" evidence="4">
    <location>
        <begin position="153"/>
        <end position="157"/>
    </location>
    <ligand>
        <name>NADP(+)</name>
        <dbReference type="ChEBI" id="CHEBI:58349"/>
    </ligand>
</feature>
<evidence type="ECO:0000256" key="3">
    <source>
        <dbReference type="PIRSR" id="PIRSR611284-1"/>
    </source>
</evidence>
<evidence type="ECO:0000256" key="2">
    <source>
        <dbReference type="ARBA" id="ARBA00023002"/>
    </source>
</evidence>
<dbReference type="InterPro" id="IPR050259">
    <property type="entry name" value="SDR"/>
</dbReference>
<keyword evidence="4 5" id="KW-0521">NADP</keyword>
<gene>
    <name evidence="7" type="primary">fabG</name>
    <name evidence="7" type="ORF">GCM10011332_09100</name>
</gene>
<comment type="pathway">
    <text evidence="5">Lipid metabolism; fatty acid biosynthesis.</text>
</comment>
<dbReference type="EC" id="1.1.1.100" evidence="5"/>
<reference evidence="7" key="2">
    <citation type="submission" date="2020-09" db="EMBL/GenBank/DDBJ databases">
        <authorList>
            <person name="Sun Q."/>
            <person name="Zhou Y."/>
        </authorList>
    </citation>
    <scope>NUCLEOTIDE SEQUENCE</scope>
    <source>
        <strain evidence="7">CGMCC 1.15254</strain>
    </source>
</reference>
<dbReference type="PROSITE" id="PS00061">
    <property type="entry name" value="ADH_SHORT"/>
    <property type="match status" value="1"/>
</dbReference>
<protein>
    <recommendedName>
        <fullName evidence="5">3-oxoacyl-[acyl-carrier-protein] reductase</fullName>
        <ecNumber evidence="5">1.1.1.100</ecNumber>
    </recommendedName>
</protein>
<dbReference type="PRINTS" id="PR00080">
    <property type="entry name" value="SDRFAMILY"/>
</dbReference>
<dbReference type="InterPro" id="IPR020904">
    <property type="entry name" value="Sc_DH/Rdtase_CS"/>
</dbReference>
<sequence length="246" mass="25625">MFDLTGKCALITGASGGIGAEIAKALHAQGATVGLTGTRVEALEKVAAEIGNERVHILPCNLSDDEALAALPKQAEEAMGSLDVLVNNAGLTRDNLAMRIKDDDWDAVLNVNLTAAFKLSKAVLRGMMKKRWGRIIGITSIVGVTGNPGQTNYAASKAGMIGYSKSLAYEVGSRGITVNCVAPGYIATAMTDELSEDVKSAMLTKIPAGRMGNPEEIAAGVVYLASNEAQYVTGQTLHINGGMAMI</sequence>
<accession>A0A917FAK2</accession>
<name>A0A917FAK2_9PROT</name>
<keyword evidence="5" id="KW-0444">Lipid biosynthesis</keyword>